<proteinExistence type="predicted"/>
<dbReference type="CDD" id="cd00568">
    <property type="entry name" value="TPP_enzymes"/>
    <property type="match status" value="1"/>
</dbReference>
<evidence type="ECO:0000313" key="1">
    <source>
        <dbReference type="EMBL" id="MPN51661.1"/>
    </source>
</evidence>
<name>A0A645IK42_9ZZZZ</name>
<evidence type="ECO:0008006" key="2">
    <source>
        <dbReference type="Google" id="ProtNLM"/>
    </source>
</evidence>
<dbReference type="EMBL" id="VSSQ01116998">
    <property type="protein sequence ID" value="MPN51661.1"/>
    <property type="molecule type" value="Genomic_DNA"/>
</dbReference>
<sequence>MQSGNFSGQLAGCNIESGVSFPSLKKIAEAYDLRYFCVKSKEELESVMKKVLQDSYPCICEVIGDIRFEEIPRTQTKINEDGSIVSSCLENLYPFE</sequence>
<gene>
    <name evidence="1" type="ORF">SDC9_199310</name>
</gene>
<dbReference type="Gene3D" id="3.40.50.970">
    <property type="match status" value="1"/>
</dbReference>
<protein>
    <recommendedName>
        <fullName evidence="2">Thiamine pyrophosphate enzyme TPP-binding domain-containing protein</fullName>
    </recommendedName>
</protein>
<organism evidence="1">
    <name type="scientific">bioreactor metagenome</name>
    <dbReference type="NCBI Taxonomy" id="1076179"/>
    <lineage>
        <taxon>unclassified sequences</taxon>
        <taxon>metagenomes</taxon>
        <taxon>ecological metagenomes</taxon>
    </lineage>
</organism>
<dbReference type="AlphaFoldDB" id="A0A645IK42"/>
<dbReference type="SUPFAM" id="SSF52518">
    <property type="entry name" value="Thiamin diphosphate-binding fold (THDP-binding)"/>
    <property type="match status" value="1"/>
</dbReference>
<dbReference type="InterPro" id="IPR029061">
    <property type="entry name" value="THDP-binding"/>
</dbReference>
<comment type="caution">
    <text evidence="1">The sequence shown here is derived from an EMBL/GenBank/DDBJ whole genome shotgun (WGS) entry which is preliminary data.</text>
</comment>
<accession>A0A645IK42</accession>
<reference evidence="1" key="1">
    <citation type="submission" date="2019-08" db="EMBL/GenBank/DDBJ databases">
        <authorList>
            <person name="Kucharzyk K."/>
            <person name="Murdoch R.W."/>
            <person name="Higgins S."/>
            <person name="Loffler F."/>
        </authorList>
    </citation>
    <scope>NUCLEOTIDE SEQUENCE</scope>
</reference>